<proteinExistence type="predicted"/>
<accession>A0A3D8GK13</accession>
<feature type="region of interest" description="Disordered" evidence="1">
    <location>
        <begin position="25"/>
        <end position="65"/>
    </location>
</feature>
<dbReference type="SMART" id="SM00327">
    <property type="entry name" value="VWA"/>
    <property type="match status" value="1"/>
</dbReference>
<evidence type="ECO:0000259" key="2">
    <source>
        <dbReference type="PROSITE" id="PS50234"/>
    </source>
</evidence>
<gene>
    <name evidence="3" type="ORF">DRW41_21935</name>
</gene>
<dbReference type="Gene3D" id="3.40.50.410">
    <property type="entry name" value="von Willebrand factor, type A domain"/>
    <property type="match status" value="1"/>
</dbReference>
<evidence type="ECO:0000313" key="4">
    <source>
        <dbReference type="Proteomes" id="UP000257144"/>
    </source>
</evidence>
<dbReference type="Proteomes" id="UP000257144">
    <property type="component" value="Unassembled WGS sequence"/>
</dbReference>
<reference evidence="3 4" key="1">
    <citation type="submission" date="2018-07" db="EMBL/GenBank/DDBJ databases">
        <title>Bacillus sp. YLB-04 draft genome sequence.</title>
        <authorList>
            <person name="Yu L."/>
            <person name="Tang X."/>
        </authorList>
    </citation>
    <scope>NUCLEOTIDE SEQUENCE [LARGE SCALE GENOMIC DNA]</scope>
    <source>
        <strain evidence="3 4">YLB-04</strain>
    </source>
</reference>
<feature type="domain" description="VWFA" evidence="2">
    <location>
        <begin position="154"/>
        <end position="343"/>
    </location>
</feature>
<dbReference type="EMBL" id="QNQT01000019">
    <property type="protein sequence ID" value="RDU34758.1"/>
    <property type="molecule type" value="Genomic_DNA"/>
</dbReference>
<evidence type="ECO:0000256" key="1">
    <source>
        <dbReference type="SAM" id="MobiDB-lite"/>
    </source>
</evidence>
<organism evidence="3 4">
    <name type="scientific">Neobacillus piezotolerans</name>
    <dbReference type="NCBI Taxonomy" id="2259171"/>
    <lineage>
        <taxon>Bacteria</taxon>
        <taxon>Bacillati</taxon>
        <taxon>Bacillota</taxon>
        <taxon>Bacilli</taxon>
        <taxon>Bacillales</taxon>
        <taxon>Bacillaceae</taxon>
        <taxon>Neobacillus</taxon>
    </lineage>
</organism>
<evidence type="ECO:0000313" key="3">
    <source>
        <dbReference type="EMBL" id="RDU34758.1"/>
    </source>
</evidence>
<dbReference type="PROSITE" id="PS51257">
    <property type="entry name" value="PROKAR_LIPOPROTEIN"/>
    <property type="match status" value="1"/>
</dbReference>
<name>A0A3D8GK13_9BACI</name>
<dbReference type="InterPro" id="IPR002035">
    <property type="entry name" value="VWF_A"/>
</dbReference>
<dbReference type="PROSITE" id="PS50234">
    <property type="entry name" value="VWFA"/>
    <property type="match status" value="1"/>
</dbReference>
<dbReference type="AlphaFoldDB" id="A0A3D8GK13"/>
<comment type="caution">
    <text evidence="3">The sequence shown here is derived from an EMBL/GenBank/DDBJ whole genome shotgun (WGS) entry which is preliminary data.</text>
</comment>
<dbReference type="RefSeq" id="WP_115454140.1">
    <property type="nucleotide sequence ID" value="NZ_QNQT01000019.1"/>
</dbReference>
<dbReference type="Pfam" id="PF13519">
    <property type="entry name" value="VWA_2"/>
    <property type="match status" value="1"/>
</dbReference>
<dbReference type="OrthoDB" id="9783818at2"/>
<dbReference type="SUPFAM" id="SSF53300">
    <property type="entry name" value="vWA-like"/>
    <property type="match status" value="1"/>
</dbReference>
<feature type="compositionally biased region" description="Basic and acidic residues" evidence="1">
    <location>
        <begin position="25"/>
        <end position="54"/>
    </location>
</feature>
<keyword evidence="4" id="KW-1185">Reference proteome</keyword>
<protein>
    <submittedName>
        <fullName evidence="3">Amino acid dehydrogenase</fullName>
    </submittedName>
</protein>
<dbReference type="InterPro" id="IPR036465">
    <property type="entry name" value="vWFA_dom_sf"/>
</dbReference>
<sequence>MSKHYGKLVVFMFCFALMAGCQQDKEAAKKPAKEEQAVKAEGKETPKQQPDERSSTFSSDAPELPANLEGALKYTAGKFSAKETKDLDDEVKAELSTVPKFPENADEEQYDTLIRYLYSLYKRDYVDPREALKAQQVGAAPASQDAPAEKGTYNVEVILDSSGSMANKMGLKTRMELAKEAIRKFAASLPKEANISLRVYGHKGTGAEKDKQLSCGSNELVYSPQSFNASGLDTALGKFKPAGWTPLAGAIKAAQDDLAAYKGKENKNIIYIVSDGIETCGGNPVAAAESLKASGIDPVVNIIGFDVNAKDAEQLHSIAKAAGGIYKNVQNQDQLQNEFQKSIQESLDWINWKNKESLNALTKSNNQMLDIYGLTNEWRAKIRQEQYLVQFSLVELDSQGKITNKQNYEIFERAKGFFNKEIELVDELEKTLIQSTKQDLDTTLKQIDSIYEQNVSQK</sequence>